<evidence type="ECO:0000256" key="12">
    <source>
        <dbReference type="ARBA" id="ARBA00023303"/>
    </source>
</evidence>
<feature type="region of interest" description="Disordered" evidence="14">
    <location>
        <begin position="623"/>
        <end position="684"/>
    </location>
</feature>
<keyword evidence="5 13" id="KW-0812">Transmembrane</keyword>
<feature type="compositionally biased region" description="Basic and acidic residues" evidence="14">
    <location>
        <begin position="623"/>
        <end position="647"/>
    </location>
</feature>
<keyword evidence="7" id="KW-0915">Sodium</keyword>
<evidence type="ECO:0000313" key="17">
    <source>
        <dbReference type="WBParaSite" id="HCON_00012230-00001"/>
    </source>
</evidence>
<feature type="compositionally biased region" description="Polar residues" evidence="14">
    <location>
        <begin position="19"/>
        <end position="30"/>
    </location>
</feature>
<protein>
    <submittedName>
        <fullName evidence="17">Amiloride-sensitive sodium channel</fullName>
    </submittedName>
</protein>
<dbReference type="AlphaFoldDB" id="A0A7I4XUA8"/>
<evidence type="ECO:0000256" key="10">
    <source>
        <dbReference type="ARBA" id="ARBA00023180"/>
    </source>
</evidence>
<dbReference type="Gene3D" id="2.60.470.10">
    <property type="entry name" value="Acid-sensing ion channels like domains"/>
    <property type="match status" value="1"/>
</dbReference>
<evidence type="ECO:0000256" key="2">
    <source>
        <dbReference type="ARBA" id="ARBA00007193"/>
    </source>
</evidence>
<keyword evidence="6 15" id="KW-1133">Transmembrane helix</keyword>
<keyword evidence="12 13" id="KW-0407">Ion channel</keyword>
<evidence type="ECO:0000256" key="7">
    <source>
        <dbReference type="ARBA" id="ARBA00023053"/>
    </source>
</evidence>
<evidence type="ECO:0000256" key="9">
    <source>
        <dbReference type="ARBA" id="ARBA00023136"/>
    </source>
</evidence>
<dbReference type="InterPro" id="IPR001873">
    <property type="entry name" value="ENaC"/>
</dbReference>
<dbReference type="Gene3D" id="1.10.287.770">
    <property type="entry name" value="YojJ-like"/>
    <property type="match status" value="1"/>
</dbReference>
<dbReference type="OrthoDB" id="8065060at2759"/>
<reference evidence="17" key="1">
    <citation type="submission" date="2020-12" db="UniProtKB">
        <authorList>
            <consortium name="WormBaseParasite"/>
        </authorList>
    </citation>
    <scope>IDENTIFICATION</scope>
    <source>
        <strain evidence="17">MHco3</strain>
    </source>
</reference>
<dbReference type="PANTHER" id="PTHR11690:SF222">
    <property type="entry name" value="AMILORIDE-SENSITIVE SODIUM CHANNEL SUBUNIT GAMMA"/>
    <property type="match status" value="1"/>
</dbReference>
<evidence type="ECO:0000256" key="1">
    <source>
        <dbReference type="ARBA" id="ARBA00004141"/>
    </source>
</evidence>
<proteinExistence type="inferred from homology"/>
<dbReference type="GO" id="GO:0015280">
    <property type="term" value="F:ligand-gated sodium channel activity"/>
    <property type="evidence" value="ECO:0007669"/>
    <property type="project" value="TreeGrafter"/>
</dbReference>
<comment type="subcellular location">
    <subcellularLocation>
        <location evidence="1">Membrane</location>
        <topology evidence="1">Multi-pass membrane protein</topology>
    </subcellularLocation>
</comment>
<evidence type="ECO:0000256" key="13">
    <source>
        <dbReference type="RuleBase" id="RU000679"/>
    </source>
</evidence>
<evidence type="ECO:0000256" key="6">
    <source>
        <dbReference type="ARBA" id="ARBA00022989"/>
    </source>
</evidence>
<keyword evidence="10" id="KW-0325">Glycoprotein</keyword>
<feature type="transmembrane region" description="Helical" evidence="15">
    <location>
        <begin position="125"/>
        <end position="151"/>
    </location>
</feature>
<feature type="region of interest" description="Disordered" evidence="14">
    <location>
        <begin position="12"/>
        <end position="31"/>
    </location>
</feature>
<feature type="transmembrane region" description="Helical" evidence="15">
    <location>
        <begin position="542"/>
        <end position="566"/>
    </location>
</feature>
<keyword evidence="4 13" id="KW-0894">Sodium channel</keyword>
<dbReference type="OMA" id="CENECLA"/>
<evidence type="ECO:0000256" key="15">
    <source>
        <dbReference type="SAM" id="Phobius"/>
    </source>
</evidence>
<keyword evidence="9 15" id="KW-0472">Membrane</keyword>
<evidence type="ECO:0000256" key="8">
    <source>
        <dbReference type="ARBA" id="ARBA00023065"/>
    </source>
</evidence>
<keyword evidence="16" id="KW-1185">Reference proteome</keyword>
<evidence type="ECO:0000256" key="3">
    <source>
        <dbReference type="ARBA" id="ARBA00022448"/>
    </source>
</evidence>
<dbReference type="PRINTS" id="PR01078">
    <property type="entry name" value="AMINACHANNEL"/>
</dbReference>
<dbReference type="Proteomes" id="UP000025227">
    <property type="component" value="Unplaced"/>
</dbReference>
<keyword evidence="3 13" id="KW-0813">Transport</keyword>
<organism evidence="16 17">
    <name type="scientific">Haemonchus contortus</name>
    <name type="common">Barber pole worm</name>
    <dbReference type="NCBI Taxonomy" id="6289"/>
    <lineage>
        <taxon>Eukaryota</taxon>
        <taxon>Metazoa</taxon>
        <taxon>Ecdysozoa</taxon>
        <taxon>Nematoda</taxon>
        <taxon>Chromadorea</taxon>
        <taxon>Rhabditida</taxon>
        <taxon>Rhabditina</taxon>
        <taxon>Rhabditomorpha</taxon>
        <taxon>Strongyloidea</taxon>
        <taxon>Trichostrongylidae</taxon>
        <taxon>Haemonchus</taxon>
    </lineage>
</organism>
<evidence type="ECO:0000256" key="14">
    <source>
        <dbReference type="SAM" id="MobiDB-lite"/>
    </source>
</evidence>
<evidence type="ECO:0000256" key="11">
    <source>
        <dbReference type="ARBA" id="ARBA00023201"/>
    </source>
</evidence>
<dbReference type="WBParaSite" id="HCON_00012230-00001">
    <property type="protein sequence ID" value="HCON_00012230-00001"/>
    <property type="gene ID" value="HCON_00012230"/>
</dbReference>
<keyword evidence="8 13" id="KW-0406">Ion transport</keyword>
<dbReference type="Pfam" id="PF00858">
    <property type="entry name" value="ASC"/>
    <property type="match status" value="1"/>
</dbReference>
<dbReference type="GO" id="GO:0005886">
    <property type="term" value="C:plasma membrane"/>
    <property type="evidence" value="ECO:0007669"/>
    <property type="project" value="TreeGrafter"/>
</dbReference>
<evidence type="ECO:0000313" key="16">
    <source>
        <dbReference type="Proteomes" id="UP000025227"/>
    </source>
</evidence>
<keyword evidence="11 13" id="KW-0739">Sodium transport</keyword>
<sequence>MPLQIPVIQIDSPEEVEKSSNGNSSPTESRVSFYLPATDDNSSTYSSTPPLAKRILQQSRGSIVESTVRLKKRASQLVIEIPAAQLRKIKETEGIGSVKRESKHFCDTTTLHGPKRVFYGKKFSCFFWLVIMFGLLIFLLLQIGTLSSMYFSHPTLSQVSFLIKEQGIAFPVVTFCNFNPVKKTYIKQINKTGDFSEELLEYLMEYIQDANTLYGSADRQNLHVGQKALEAYQKAHPEFDALEFFTEAGFECEELMKLCSIGGRQFSCCSYTHPTLTNLGMCYSLDVQQLGKEWMKKQVETGVASGLEMVLDTHLEEQFDGTGGEPEPVFTDAFENGFRYYVHAPETISYLVSEGISVSPATRVYSAITTNSYVLLPREKWGNCTSEWPSQLKCDLPYSAVNCDSKCKAHYFYSECGCSPFTYNIDNEYPMCSPFDTVRCIDEHIRPTSDGGDNYKIPKCKVCQVECQSIVYHAYNSYGQGFSNSALAWLQKKNSSWSKSHMRSNFLTINIFFRDMSYTEYVQVQGTSLTETLSDIGGNMGMFFGMSLITLVEVILYLSKVGWITISKKRRDYMYQKETKEKEHEKQLEETVSGFRLFRNHKVGTVENGAVAAKLQALAEEKENSFPKSDSDLASCRENEASERRSQFMDTNAGNFYNDDPGQYKHNVGPEINLDISEKKGTDS</sequence>
<evidence type="ECO:0000256" key="5">
    <source>
        <dbReference type="ARBA" id="ARBA00022692"/>
    </source>
</evidence>
<evidence type="ECO:0000256" key="4">
    <source>
        <dbReference type="ARBA" id="ARBA00022461"/>
    </source>
</evidence>
<accession>A0A7I4XUA8</accession>
<comment type="similarity">
    <text evidence="2 13">Belongs to the amiloride-sensitive sodium channel (TC 1.A.6) family.</text>
</comment>
<dbReference type="PANTHER" id="PTHR11690">
    <property type="entry name" value="AMILORIDE-SENSITIVE SODIUM CHANNEL-RELATED"/>
    <property type="match status" value="1"/>
</dbReference>
<name>A0A7I4XUA8_HAECO</name>